<dbReference type="InterPro" id="IPR008271">
    <property type="entry name" value="Ser/Thr_kinase_AS"/>
</dbReference>
<dbReference type="PANTHER" id="PTHR24346:SF82">
    <property type="entry name" value="KP78A-RELATED"/>
    <property type="match status" value="1"/>
</dbReference>
<dbReference type="RefSeq" id="WP_107893996.1">
    <property type="nucleotide sequence ID" value="NZ_PYWM01000001.1"/>
</dbReference>
<keyword evidence="3" id="KW-0547">Nucleotide-binding</keyword>
<dbReference type="Gene3D" id="1.10.510.10">
    <property type="entry name" value="Transferase(Phosphotransferase) domain 1"/>
    <property type="match status" value="1"/>
</dbReference>
<keyword evidence="1 7" id="KW-0723">Serine/threonine-protein kinase</keyword>
<dbReference type="InterPro" id="IPR000719">
    <property type="entry name" value="Prot_kinase_dom"/>
</dbReference>
<dbReference type="AlphaFoldDB" id="A0A4U2Z3X1"/>
<protein>
    <submittedName>
        <fullName evidence="7">Serine/threonine protein kinase</fullName>
    </submittedName>
</protein>
<dbReference type="PANTHER" id="PTHR24346">
    <property type="entry name" value="MAP/MICROTUBULE AFFINITY-REGULATING KINASE"/>
    <property type="match status" value="1"/>
</dbReference>
<dbReference type="GO" id="GO:0035556">
    <property type="term" value="P:intracellular signal transduction"/>
    <property type="evidence" value="ECO:0007669"/>
    <property type="project" value="TreeGrafter"/>
</dbReference>
<dbReference type="GO" id="GO:0005524">
    <property type="term" value="F:ATP binding"/>
    <property type="evidence" value="ECO:0007669"/>
    <property type="project" value="UniProtKB-KW"/>
</dbReference>
<evidence type="ECO:0000256" key="2">
    <source>
        <dbReference type="ARBA" id="ARBA00022679"/>
    </source>
</evidence>
<dbReference type="InterPro" id="IPR011009">
    <property type="entry name" value="Kinase-like_dom_sf"/>
</dbReference>
<evidence type="ECO:0000259" key="6">
    <source>
        <dbReference type="PROSITE" id="PS50011"/>
    </source>
</evidence>
<keyword evidence="2" id="KW-0808">Transferase</keyword>
<keyword evidence="4 7" id="KW-0418">Kinase</keyword>
<dbReference type="PROSITE" id="PS50011">
    <property type="entry name" value="PROTEIN_KINASE_DOM"/>
    <property type="match status" value="1"/>
</dbReference>
<evidence type="ECO:0000313" key="8">
    <source>
        <dbReference type="Proteomes" id="UP000308744"/>
    </source>
</evidence>
<dbReference type="SMART" id="SM00220">
    <property type="entry name" value="S_TKc"/>
    <property type="match status" value="1"/>
</dbReference>
<evidence type="ECO:0000256" key="3">
    <source>
        <dbReference type="ARBA" id="ARBA00022741"/>
    </source>
</evidence>
<evidence type="ECO:0000256" key="1">
    <source>
        <dbReference type="ARBA" id="ARBA00022527"/>
    </source>
</evidence>
<comment type="caution">
    <text evidence="7">The sequence shown here is derived from an EMBL/GenBank/DDBJ whole genome shotgun (WGS) entry which is preliminary data.</text>
</comment>
<reference evidence="7 8" key="1">
    <citation type="submission" date="2019-04" db="EMBL/GenBank/DDBJ databases">
        <title>Lysinibacillus genome sequencing.</title>
        <authorList>
            <person name="Dunlap C."/>
        </authorList>
    </citation>
    <scope>NUCLEOTIDE SEQUENCE [LARGE SCALE GENOMIC DNA]</scope>
    <source>
        <strain evidence="7 8">CCTCC AB 2010389</strain>
    </source>
</reference>
<dbReference type="CDD" id="cd14014">
    <property type="entry name" value="STKc_PknB_like"/>
    <property type="match status" value="1"/>
</dbReference>
<dbReference type="SUPFAM" id="SSF56112">
    <property type="entry name" value="Protein kinase-like (PK-like)"/>
    <property type="match status" value="1"/>
</dbReference>
<evidence type="ECO:0000313" key="7">
    <source>
        <dbReference type="EMBL" id="TKI68867.1"/>
    </source>
</evidence>
<sequence length="310" mass="36497">MQETMFELSLPINSLLNNTYKIMRALATSKLSFVYMAEHIHSGEQLIIKEFFPIEIALRDLDNMSVINRLPSTKDKFNDLKDRFQREALMIQCLNHQNIVQYRDHFTENETIYMVTDYYEGILLNQYIQKYAIDERHFLYEEIFLPLIDAITYLHSKGIIHRDIKPNNIIIDAQGKPRLLDFGSAIYYKKDSKYPIFTTTGYSPIEQYSIKGEQGIYTDIYSLMATLYYSLTNVIPIDVSQRLIEDKLINVRKFNKKVSIPMALTIVWGLQVQSKKRCSSLSFIKYIMILEKKFKCIKNYLLKNNSKRPN</sequence>
<accession>A0A4U2Z3X1</accession>
<keyword evidence="5" id="KW-0067">ATP-binding</keyword>
<proteinExistence type="predicted"/>
<gene>
    <name evidence="7" type="ORF">FC756_10195</name>
</gene>
<dbReference type="Proteomes" id="UP000308744">
    <property type="component" value="Unassembled WGS sequence"/>
</dbReference>
<dbReference type="PROSITE" id="PS00108">
    <property type="entry name" value="PROTEIN_KINASE_ST"/>
    <property type="match status" value="1"/>
</dbReference>
<feature type="domain" description="Protein kinase" evidence="6">
    <location>
        <begin position="20"/>
        <end position="310"/>
    </location>
</feature>
<evidence type="ECO:0000256" key="5">
    <source>
        <dbReference type="ARBA" id="ARBA00022840"/>
    </source>
</evidence>
<dbReference type="Pfam" id="PF00069">
    <property type="entry name" value="Pkinase"/>
    <property type="match status" value="1"/>
</dbReference>
<dbReference type="GO" id="GO:0004674">
    <property type="term" value="F:protein serine/threonine kinase activity"/>
    <property type="evidence" value="ECO:0007669"/>
    <property type="project" value="UniProtKB-KW"/>
</dbReference>
<organism evidence="7 8">
    <name type="scientific">Lysinibacillus mangiferihumi</name>
    <dbReference type="NCBI Taxonomy" id="1130819"/>
    <lineage>
        <taxon>Bacteria</taxon>
        <taxon>Bacillati</taxon>
        <taxon>Bacillota</taxon>
        <taxon>Bacilli</taxon>
        <taxon>Bacillales</taxon>
        <taxon>Bacillaceae</taxon>
        <taxon>Lysinibacillus</taxon>
    </lineage>
</organism>
<name>A0A4U2Z3X1_9BACI</name>
<keyword evidence="8" id="KW-1185">Reference proteome</keyword>
<dbReference type="GO" id="GO:0005737">
    <property type="term" value="C:cytoplasm"/>
    <property type="evidence" value="ECO:0007669"/>
    <property type="project" value="TreeGrafter"/>
</dbReference>
<evidence type="ECO:0000256" key="4">
    <source>
        <dbReference type="ARBA" id="ARBA00022777"/>
    </source>
</evidence>
<dbReference type="EMBL" id="SZPU01000034">
    <property type="protein sequence ID" value="TKI68867.1"/>
    <property type="molecule type" value="Genomic_DNA"/>
</dbReference>